<dbReference type="OrthoDB" id="649666at2"/>
<dbReference type="GO" id="GO:0016989">
    <property type="term" value="F:sigma factor antagonist activity"/>
    <property type="evidence" value="ECO:0007669"/>
    <property type="project" value="TreeGrafter"/>
</dbReference>
<dbReference type="InterPro" id="IPR032508">
    <property type="entry name" value="FecR_C"/>
</dbReference>
<evidence type="ECO:0000256" key="1">
    <source>
        <dbReference type="SAM" id="Phobius"/>
    </source>
</evidence>
<protein>
    <recommendedName>
        <fullName evidence="6">Anti-sigma factor</fullName>
    </recommendedName>
</protein>
<evidence type="ECO:0000313" key="5">
    <source>
        <dbReference type="Proteomes" id="UP000239711"/>
    </source>
</evidence>
<organism evidence="4 5">
    <name type="scientific">Sphingobacterium haloxyli</name>
    <dbReference type="NCBI Taxonomy" id="2100533"/>
    <lineage>
        <taxon>Bacteria</taxon>
        <taxon>Pseudomonadati</taxon>
        <taxon>Bacteroidota</taxon>
        <taxon>Sphingobacteriia</taxon>
        <taxon>Sphingobacteriales</taxon>
        <taxon>Sphingobacteriaceae</taxon>
        <taxon>Sphingobacterium</taxon>
    </lineage>
</organism>
<evidence type="ECO:0008006" key="6">
    <source>
        <dbReference type="Google" id="ProtNLM"/>
    </source>
</evidence>
<dbReference type="Pfam" id="PF16344">
    <property type="entry name" value="FecR_C"/>
    <property type="match status" value="1"/>
</dbReference>
<accession>A0A2S9J4M9</accession>
<keyword evidence="5" id="KW-1185">Reference proteome</keyword>
<dbReference type="Gene3D" id="2.60.120.1440">
    <property type="match status" value="1"/>
</dbReference>
<dbReference type="InterPro" id="IPR012373">
    <property type="entry name" value="Ferrdict_sens_TM"/>
</dbReference>
<dbReference type="PANTHER" id="PTHR30273">
    <property type="entry name" value="PERIPLASMIC SIGNAL SENSOR AND SIGMA FACTOR ACTIVATOR FECR-RELATED"/>
    <property type="match status" value="1"/>
</dbReference>
<dbReference type="Gene3D" id="3.55.50.30">
    <property type="match status" value="1"/>
</dbReference>
<dbReference type="EMBL" id="PVBQ01000005">
    <property type="protein sequence ID" value="PRD47743.1"/>
    <property type="molecule type" value="Genomic_DNA"/>
</dbReference>
<dbReference type="PANTHER" id="PTHR30273:SF2">
    <property type="entry name" value="PROTEIN FECR"/>
    <property type="match status" value="1"/>
</dbReference>
<proteinExistence type="predicted"/>
<reference evidence="4 5" key="1">
    <citation type="submission" date="2018-02" db="EMBL/GenBank/DDBJ databases">
        <title>The draft genome of Sphingobacterium sp. 5JN-11.</title>
        <authorList>
            <person name="Liu L."/>
            <person name="Li L."/>
            <person name="Liang L."/>
            <person name="Zhang X."/>
            <person name="Wang T."/>
        </authorList>
    </citation>
    <scope>NUCLEOTIDE SEQUENCE [LARGE SCALE GENOMIC DNA]</scope>
    <source>
        <strain evidence="4 5">5JN-11</strain>
    </source>
</reference>
<feature type="transmembrane region" description="Helical" evidence="1">
    <location>
        <begin position="98"/>
        <end position="118"/>
    </location>
</feature>
<dbReference type="Proteomes" id="UP000239711">
    <property type="component" value="Unassembled WGS sequence"/>
</dbReference>
<keyword evidence="1" id="KW-0812">Transmembrane</keyword>
<evidence type="ECO:0000259" key="3">
    <source>
        <dbReference type="Pfam" id="PF16344"/>
    </source>
</evidence>
<evidence type="ECO:0000259" key="2">
    <source>
        <dbReference type="Pfam" id="PF04773"/>
    </source>
</evidence>
<dbReference type="AlphaFoldDB" id="A0A2S9J4M9"/>
<feature type="domain" description="Protein FecR C-terminal" evidence="3">
    <location>
        <begin position="326"/>
        <end position="395"/>
    </location>
</feature>
<dbReference type="InterPro" id="IPR006860">
    <property type="entry name" value="FecR"/>
</dbReference>
<dbReference type="Pfam" id="PF04773">
    <property type="entry name" value="FecR"/>
    <property type="match status" value="1"/>
</dbReference>
<sequence length="397" mass="45412">MSNMEKKTPIQRLFQKYIDETIDKNELAELTGYVNSEEYDSLWRELLEAYYQNSNQKIPDILQRKSISIVNDTWKQINQQLDRQLPVKQIRTGRIAKLYKYAAAVFILFAFSGIWYYYKYDRQNRNDILSEAQDIQPGTNRATLILSDGQTIDLSESQNGLVINEKGISYNDGTSILQTNDIQIATVTTPRAGQYQVTLPDGSKVWLNAASTLTYPTQFSGDERRVELKGEGYFEVKAFRSSISMPFIVATGEQEVKVLGTQFNVKAYQDETAIQTTLVEGKVRITTAQGTPLDLSPGMQSNLEGQRLSVTKVNTEDYTAWKEGLIVLERQSIADILQQLERWYDVEFTCQKGTNLPSKTLSGEVFRDLPLSVLLQALEEQTNLRFERKERRIMVKN</sequence>
<name>A0A2S9J4M9_9SPHI</name>
<gene>
    <name evidence="4" type="ORF">C5745_07435</name>
</gene>
<feature type="domain" description="FecR protein" evidence="2">
    <location>
        <begin position="186"/>
        <end position="284"/>
    </location>
</feature>
<dbReference type="FunFam" id="2.60.120.1440:FF:000001">
    <property type="entry name" value="Putative anti-sigma factor"/>
    <property type="match status" value="1"/>
</dbReference>
<evidence type="ECO:0000313" key="4">
    <source>
        <dbReference type="EMBL" id="PRD47743.1"/>
    </source>
</evidence>
<keyword evidence="1" id="KW-0472">Membrane</keyword>
<comment type="caution">
    <text evidence="4">The sequence shown here is derived from an EMBL/GenBank/DDBJ whole genome shotgun (WGS) entry which is preliminary data.</text>
</comment>
<keyword evidence="1" id="KW-1133">Transmembrane helix</keyword>